<protein>
    <submittedName>
        <fullName evidence="1">Uncharacterized protein</fullName>
    </submittedName>
</protein>
<proteinExistence type="predicted"/>
<organism evidence="1">
    <name type="scientific">Phenylobacterium glaciei</name>
    <dbReference type="NCBI Taxonomy" id="2803784"/>
    <lineage>
        <taxon>Bacteria</taxon>
        <taxon>Pseudomonadati</taxon>
        <taxon>Pseudomonadota</taxon>
        <taxon>Alphaproteobacteria</taxon>
        <taxon>Caulobacterales</taxon>
        <taxon>Caulobacteraceae</taxon>
        <taxon>Phenylobacterium</taxon>
    </lineage>
</organism>
<gene>
    <name evidence="1" type="ORF">JKL49_16580</name>
</gene>
<reference evidence="1" key="1">
    <citation type="submission" date="2021-01" db="EMBL/GenBank/DDBJ databases">
        <title>Genome sequence of Phenylobacterium sp. 20VBR1 isolated from a valley glaceir, Ny-Alesund, Svalbard.</title>
        <authorList>
            <person name="Thomas F.A."/>
            <person name="Krishnan K.P."/>
            <person name="Sinha R.K."/>
        </authorList>
    </citation>
    <scope>NUCLEOTIDE SEQUENCE</scope>
    <source>
        <strain evidence="1">20VBR1</strain>
    </source>
</reference>
<evidence type="ECO:0000313" key="1">
    <source>
        <dbReference type="EMBL" id="QQZ48901.1"/>
    </source>
</evidence>
<sequence length="102" mass="11666">MVRSGSAWAYRAYLTDLSFIKLEDEARRARRALVASRRRNDCALGLEAPEERRPRKSSIFPVWRLQVWRTCLRVKALLQGNELLLGGALLPASVRDRFPGRG</sequence>
<dbReference type="AlphaFoldDB" id="A0A974S7S1"/>
<name>A0A974S7S1_9CAUL</name>
<dbReference type="EMBL" id="CP068570">
    <property type="protein sequence ID" value="QQZ48901.1"/>
    <property type="molecule type" value="Genomic_DNA"/>
</dbReference>
<accession>A0A974S7S1</accession>